<organism evidence="2 3">
    <name type="scientific">Platanthera guangdongensis</name>
    <dbReference type="NCBI Taxonomy" id="2320717"/>
    <lineage>
        <taxon>Eukaryota</taxon>
        <taxon>Viridiplantae</taxon>
        <taxon>Streptophyta</taxon>
        <taxon>Embryophyta</taxon>
        <taxon>Tracheophyta</taxon>
        <taxon>Spermatophyta</taxon>
        <taxon>Magnoliopsida</taxon>
        <taxon>Liliopsida</taxon>
        <taxon>Asparagales</taxon>
        <taxon>Orchidaceae</taxon>
        <taxon>Orchidoideae</taxon>
        <taxon>Orchideae</taxon>
        <taxon>Orchidinae</taxon>
        <taxon>Platanthera</taxon>
    </lineage>
</organism>
<feature type="region of interest" description="Disordered" evidence="1">
    <location>
        <begin position="29"/>
        <end position="60"/>
    </location>
</feature>
<dbReference type="Proteomes" id="UP001412067">
    <property type="component" value="Unassembled WGS sequence"/>
</dbReference>
<proteinExistence type="predicted"/>
<name>A0ABR2LS75_9ASPA</name>
<evidence type="ECO:0000313" key="2">
    <source>
        <dbReference type="EMBL" id="KAK8948004.1"/>
    </source>
</evidence>
<reference evidence="2 3" key="1">
    <citation type="journal article" date="2022" name="Nat. Plants">
        <title>Genomes of leafy and leafless Platanthera orchids illuminate the evolution of mycoheterotrophy.</title>
        <authorList>
            <person name="Li M.H."/>
            <person name="Liu K.W."/>
            <person name="Li Z."/>
            <person name="Lu H.C."/>
            <person name="Ye Q.L."/>
            <person name="Zhang D."/>
            <person name="Wang J.Y."/>
            <person name="Li Y.F."/>
            <person name="Zhong Z.M."/>
            <person name="Liu X."/>
            <person name="Yu X."/>
            <person name="Liu D.K."/>
            <person name="Tu X.D."/>
            <person name="Liu B."/>
            <person name="Hao Y."/>
            <person name="Liao X.Y."/>
            <person name="Jiang Y.T."/>
            <person name="Sun W.H."/>
            <person name="Chen J."/>
            <person name="Chen Y.Q."/>
            <person name="Ai Y."/>
            <person name="Zhai J.W."/>
            <person name="Wu S.S."/>
            <person name="Zhou Z."/>
            <person name="Hsiao Y.Y."/>
            <person name="Wu W.L."/>
            <person name="Chen Y.Y."/>
            <person name="Lin Y.F."/>
            <person name="Hsu J.L."/>
            <person name="Li C.Y."/>
            <person name="Wang Z.W."/>
            <person name="Zhao X."/>
            <person name="Zhong W.Y."/>
            <person name="Ma X.K."/>
            <person name="Ma L."/>
            <person name="Huang J."/>
            <person name="Chen G.Z."/>
            <person name="Huang M.Z."/>
            <person name="Huang L."/>
            <person name="Peng D.H."/>
            <person name="Luo Y.B."/>
            <person name="Zou S.Q."/>
            <person name="Chen S.P."/>
            <person name="Lan S."/>
            <person name="Tsai W.C."/>
            <person name="Van de Peer Y."/>
            <person name="Liu Z.J."/>
        </authorList>
    </citation>
    <scope>NUCLEOTIDE SEQUENCE [LARGE SCALE GENOMIC DNA]</scope>
    <source>
        <strain evidence="2">Lor288</strain>
    </source>
</reference>
<evidence type="ECO:0000313" key="3">
    <source>
        <dbReference type="Proteomes" id="UP001412067"/>
    </source>
</evidence>
<keyword evidence="3" id="KW-1185">Reference proteome</keyword>
<evidence type="ECO:0000256" key="1">
    <source>
        <dbReference type="SAM" id="MobiDB-lite"/>
    </source>
</evidence>
<accession>A0ABR2LS75</accession>
<dbReference type="EMBL" id="JBBWWR010000016">
    <property type="protein sequence ID" value="KAK8948004.1"/>
    <property type="molecule type" value="Genomic_DNA"/>
</dbReference>
<gene>
    <name evidence="2" type="ORF">KSP40_PGU021503</name>
</gene>
<sequence length="83" mass="9102">MRQLEPKAAANREGKPTRLEFNIDLLARSLKPGSDPSKSKGGISGCDHSCRKGPTSSASDSSWLYWKEAIKVLLEGSRIRSSR</sequence>
<comment type="caution">
    <text evidence="2">The sequence shown here is derived from an EMBL/GenBank/DDBJ whole genome shotgun (WGS) entry which is preliminary data.</text>
</comment>
<protein>
    <submittedName>
        <fullName evidence="2">Uncharacterized protein</fullName>
    </submittedName>
</protein>